<dbReference type="GO" id="GO:0006801">
    <property type="term" value="P:superoxide metabolic process"/>
    <property type="evidence" value="ECO:0007669"/>
    <property type="project" value="InterPro"/>
</dbReference>
<protein>
    <recommendedName>
        <fullName evidence="4">Superoxide dismutase copper/zinc binding domain-containing protein</fullName>
    </recommendedName>
</protein>
<feature type="region of interest" description="Disordered" evidence="1">
    <location>
        <begin position="393"/>
        <end position="422"/>
    </location>
</feature>
<dbReference type="Pfam" id="PF00080">
    <property type="entry name" value="Sod_Cu"/>
    <property type="match status" value="2"/>
</dbReference>
<dbReference type="AlphaFoldDB" id="A0A7S2TVS1"/>
<dbReference type="InterPro" id="IPR001424">
    <property type="entry name" value="SOD_Cu_Zn_dom"/>
</dbReference>
<evidence type="ECO:0000313" key="5">
    <source>
        <dbReference type="EMBL" id="CAD9770088.1"/>
    </source>
</evidence>
<keyword evidence="2" id="KW-1133">Transmembrane helix</keyword>
<keyword evidence="2" id="KW-0812">Transmembrane</keyword>
<feature type="domain" description="Superoxide dismutase copper/zinc binding" evidence="4">
    <location>
        <begin position="43"/>
        <end position="199"/>
    </location>
</feature>
<dbReference type="InterPro" id="IPR018152">
    <property type="entry name" value="SOD_Cu/Zn_BS"/>
</dbReference>
<keyword evidence="2" id="KW-0472">Membrane</keyword>
<feature type="transmembrane region" description="Helical" evidence="2">
    <location>
        <begin position="429"/>
        <end position="452"/>
    </location>
</feature>
<feature type="chain" id="PRO_5030857209" description="Superoxide dismutase copper/zinc binding domain-containing protein" evidence="3">
    <location>
        <begin position="19"/>
        <end position="494"/>
    </location>
</feature>
<evidence type="ECO:0000256" key="2">
    <source>
        <dbReference type="SAM" id="Phobius"/>
    </source>
</evidence>
<evidence type="ECO:0000256" key="3">
    <source>
        <dbReference type="SAM" id="SignalP"/>
    </source>
</evidence>
<evidence type="ECO:0000256" key="1">
    <source>
        <dbReference type="SAM" id="MobiDB-lite"/>
    </source>
</evidence>
<sequence length="494" mass="50775">MPCVLGLVLLIAAGTTSAAKGKMATCSFDNDATRASATSDDDVYGSVFLYQASPVDPLLIVGQLRGLKNGSHGFHIHTGQALVDGQTPSCAASATGGHYNPINFTHGGPGDATRHIGDLGNILASVDGIAPVTYTEDRVGPLAYGPSLYGSGDREYVLGRAMVVHAGQDSLQSGPGGDNDRTNYQYTGGAGGRVGCCIITEFFPRAVTDDSTPKMATCEFDNLATRNSTDDNNNVFGKVYLFQDSPNEPLSVVGKLAGLQGNQDHGFHIHSGTSLVAGGAYTCGSSATGGHYNPQHFNHAGPGNLSRHVGDLGNVAVDSSGLVTVLYVDDRNNTSGGPSLYDSAGDLNVLLRSMVTHSGTDNQLPGASISFTGAAGSRVGCCIINEVLNATSPTSSPISGTPSSAPTTVGQRCNQDNDDDDEGLTGGEIAGAVIGTLIGVTLVGAITSYAVFSMCFNKGQSANKHLQRVNTVSIVTSNPTTHGVNRRSLTAATD</sequence>
<proteinExistence type="predicted"/>
<dbReference type="PROSITE" id="PS00332">
    <property type="entry name" value="SOD_CU_ZN_2"/>
    <property type="match status" value="1"/>
</dbReference>
<dbReference type="PRINTS" id="PR00068">
    <property type="entry name" value="CUZNDISMTASE"/>
</dbReference>
<evidence type="ECO:0000259" key="4">
    <source>
        <dbReference type="Pfam" id="PF00080"/>
    </source>
</evidence>
<dbReference type="GO" id="GO:0005507">
    <property type="term" value="F:copper ion binding"/>
    <property type="evidence" value="ECO:0007669"/>
    <property type="project" value="InterPro"/>
</dbReference>
<dbReference type="InterPro" id="IPR024134">
    <property type="entry name" value="SOD_Cu/Zn_/chaperone"/>
</dbReference>
<keyword evidence="3" id="KW-0732">Signal</keyword>
<reference evidence="5" key="1">
    <citation type="submission" date="2021-01" db="EMBL/GenBank/DDBJ databases">
        <authorList>
            <person name="Corre E."/>
            <person name="Pelletier E."/>
            <person name="Niang G."/>
            <person name="Scheremetjew M."/>
            <person name="Finn R."/>
            <person name="Kale V."/>
            <person name="Holt S."/>
            <person name="Cochrane G."/>
            <person name="Meng A."/>
            <person name="Brown T."/>
            <person name="Cohen L."/>
        </authorList>
    </citation>
    <scope>NUCLEOTIDE SEQUENCE</scope>
    <source>
        <strain evidence="5">CCMP622</strain>
    </source>
</reference>
<organism evidence="5">
    <name type="scientific">Lotharella oceanica</name>
    <dbReference type="NCBI Taxonomy" id="641309"/>
    <lineage>
        <taxon>Eukaryota</taxon>
        <taxon>Sar</taxon>
        <taxon>Rhizaria</taxon>
        <taxon>Cercozoa</taxon>
        <taxon>Chlorarachniophyceae</taxon>
        <taxon>Lotharella</taxon>
    </lineage>
</organism>
<gene>
    <name evidence="5" type="ORF">LSP00402_LOCUS14073</name>
</gene>
<dbReference type="EMBL" id="HBHP01022614">
    <property type="protein sequence ID" value="CAD9770088.1"/>
    <property type="molecule type" value="Transcribed_RNA"/>
</dbReference>
<dbReference type="Gene3D" id="2.60.40.200">
    <property type="entry name" value="Superoxide dismutase, copper/zinc binding domain"/>
    <property type="match status" value="2"/>
</dbReference>
<feature type="compositionally biased region" description="Low complexity" evidence="1">
    <location>
        <begin position="393"/>
        <end position="408"/>
    </location>
</feature>
<feature type="signal peptide" evidence="3">
    <location>
        <begin position="1"/>
        <end position="18"/>
    </location>
</feature>
<accession>A0A7S2TVS1</accession>
<name>A0A7S2TVS1_9EUKA</name>
<dbReference type="PANTHER" id="PTHR10003">
    <property type="entry name" value="SUPEROXIDE DISMUTASE CU-ZN -RELATED"/>
    <property type="match status" value="1"/>
</dbReference>
<feature type="domain" description="Superoxide dismutase copper/zinc binding" evidence="4">
    <location>
        <begin position="236"/>
        <end position="384"/>
    </location>
</feature>
<dbReference type="SUPFAM" id="SSF49329">
    <property type="entry name" value="Cu,Zn superoxide dismutase-like"/>
    <property type="match status" value="2"/>
</dbReference>
<dbReference type="InterPro" id="IPR036423">
    <property type="entry name" value="SOD-like_Cu/Zn_dom_sf"/>
</dbReference>